<feature type="domain" description="JAB" evidence="6">
    <location>
        <begin position="34"/>
        <end position="137"/>
    </location>
</feature>
<protein>
    <recommendedName>
        <fullName evidence="6">JAB domain-containing protein</fullName>
    </recommendedName>
</protein>
<dbReference type="Proteomes" id="UP000320672">
    <property type="component" value="Chromosome"/>
</dbReference>
<keyword evidence="1" id="KW-0645">Protease</keyword>
<keyword evidence="8" id="KW-1185">Reference proteome</keyword>
<dbReference type="Pfam" id="PF14464">
    <property type="entry name" value="Prok-JAB"/>
    <property type="match status" value="1"/>
</dbReference>
<dbReference type="SUPFAM" id="SSF102712">
    <property type="entry name" value="JAB1/MPN domain"/>
    <property type="match status" value="1"/>
</dbReference>
<dbReference type="GO" id="GO:0046872">
    <property type="term" value="F:metal ion binding"/>
    <property type="evidence" value="ECO:0007669"/>
    <property type="project" value="UniProtKB-KW"/>
</dbReference>
<accession>A0A517M934</accession>
<keyword evidence="3" id="KW-0378">Hydrolase</keyword>
<keyword evidence="5" id="KW-0482">Metalloprotease</keyword>
<dbReference type="GO" id="GO:0006508">
    <property type="term" value="P:proteolysis"/>
    <property type="evidence" value="ECO:0007669"/>
    <property type="project" value="UniProtKB-KW"/>
</dbReference>
<evidence type="ECO:0000313" key="8">
    <source>
        <dbReference type="Proteomes" id="UP000320672"/>
    </source>
</evidence>
<name>A0A517M934_9BACT</name>
<evidence type="ECO:0000256" key="1">
    <source>
        <dbReference type="ARBA" id="ARBA00022670"/>
    </source>
</evidence>
<sequence length="161" mass="18582">MQLDQPIRYAIANSDQCIVVETQVLEVFDDYRQDRCWKREAGGQLFAKLTNDEIVLKIATSPTRKDIRRRFQFIPFLKNQQEEINSQFESGLFFVGDWHTHPQTVPEMSPEDRESMADCFVKSSHGLDAFLMVIVGTRPFPEGLSVSIHRERDFAKATLVS</sequence>
<evidence type="ECO:0000256" key="2">
    <source>
        <dbReference type="ARBA" id="ARBA00022723"/>
    </source>
</evidence>
<dbReference type="RefSeq" id="WP_145349477.1">
    <property type="nucleotide sequence ID" value="NZ_CP036262.1"/>
</dbReference>
<evidence type="ECO:0000256" key="3">
    <source>
        <dbReference type="ARBA" id="ARBA00022801"/>
    </source>
</evidence>
<dbReference type="GO" id="GO:0008237">
    <property type="term" value="F:metallopeptidase activity"/>
    <property type="evidence" value="ECO:0007669"/>
    <property type="project" value="UniProtKB-KW"/>
</dbReference>
<evidence type="ECO:0000256" key="4">
    <source>
        <dbReference type="ARBA" id="ARBA00022833"/>
    </source>
</evidence>
<keyword evidence="2" id="KW-0479">Metal-binding</keyword>
<dbReference type="OrthoDB" id="517279at2"/>
<dbReference type="Gene3D" id="3.40.140.10">
    <property type="entry name" value="Cytidine Deaminase, domain 2"/>
    <property type="match status" value="1"/>
</dbReference>
<proteinExistence type="predicted"/>
<dbReference type="KEGG" id="rml:FF011L_01380"/>
<dbReference type="EMBL" id="CP036262">
    <property type="protein sequence ID" value="QDS91408.1"/>
    <property type="molecule type" value="Genomic_DNA"/>
</dbReference>
<evidence type="ECO:0000313" key="7">
    <source>
        <dbReference type="EMBL" id="QDS91408.1"/>
    </source>
</evidence>
<dbReference type="AlphaFoldDB" id="A0A517M934"/>
<reference evidence="7 8" key="1">
    <citation type="submission" date="2019-02" db="EMBL/GenBank/DDBJ databases">
        <title>Deep-cultivation of Planctomycetes and their phenomic and genomic characterization uncovers novel biology.</title>
        <authorList>
            <person name="Wiegand S."/>
            <person name="Jogler M."/>
            <person name="Boedeker C."/>
            <person name="Pinto D."/>
            <person name="Vollmers J."/>
            <person name="Rivas-Marin E."/>
            <person name="Kohn T."/>
            <person name="Peeters S.H."/>
            <person name="Heuer A."/>
            <person name="Rast P."/>
            <person name="Oberbeckmann S."/>
            <person name="Bunk B."/>
            <person name="Jeske O."/>
            <person name="Meyerdierks A."/>
            <person name="Storesund J.E."/>
            <person name="Kallscheuer N."/>
            <person name="Luecker S."/>
            <person name="Lage O.M."/>
            <person name="Pohl T."/>
            <person name="Merkel B.J."/>
            <person name="Hornburger P."/>
            <person name="Mueller R.-W."/>
            <person name="Bruemmer F."/>
            <person name="Labrenz M."/>
            <person name="Spormann A.M."/>
            <person name="Op den Camp H."/>
            <person name="Overmann J."/>
            <person name="Amann R."/>
            <person name="Jetten M.S.M."/>
            <person name="Mascher T."/>
            <person name="Medema M.H."/>
            <person name="Devos D.P."/>
            <person name="Kaster A.-K."/>
            <person name="Ovreas L."/>
            <person name="Rohde M."/>
            <person name="Galperin M.Y."/>
            <person name="Jogler C."/>
        </authorList>
    </citation>
    <scope>NUCLEOTIDE SEQUENCE [LARGE SCALE GENOMIC DNA]</scope>
    <source>
        <strain evidence="7 8">FF011L</strain>
    </source>
</reference>
<organism evidence="7 8">
    <name type="scientific">Roseimaritima multifibrata</name>
    <dbReference type="NCBI Taxonomy" id="1930274"/>
    <lineage>
        <taxon>Bacteria</taxon>
        <taxon>Pseudomonadati</taxon>
        <taxon>Planctomycetota</taxon>
        <taxon>Planctomycetia</taxon>
        <taxon>Pirellulales</taxon>
        <taxon>Pirellulaceae</taxon>
        <taxon>Roseimaritima</taxon>
    </lineage>
</organism>
<dbReference type="InterPro" id="IPR028090">
    <property type="entry name" value="JAB_dom_prok"/>
</dbReference>
<keyword evidence="4" id="KW-0862">Zinc</keyword>
<gene>
    <name evidence="7" type="ORF">FF011L_01380</name>
</gene>
<evidence type="ECO:0000259" key="6">
    <source>
        <dbReference type="Pfam" id="PF14464"/>
    </source>
</evidence>
<evidence type="ECO:0000256" key="5">
    <source>
        <dbReference type="ARBA" id="ARBA00023049"/>
    </source>
</evidence>